<dbReference type="AlphaFoldDB" id="A0A5J5GP72"/>
<proteinExistence type="predicted"/>
<evidence type="ECO:0008006" key="3">
    <source>
        <dbReference type="Google" id="ProtNLM"/>
    </source>
</evidence>
<evidence type="ECO:0000313" key="1">
    <source>
        <dbReference type="EMBL" id="KAA9010129.1"/>
    </source>
</evidence>
<dbReference type="InterPro" id="IPR023214">
    <property type="entry name" value="HAD_sf"/>
</dbReference>
<evidence type="ECO:0000313" key="2">
    <source>
        <dbReference type="Proteomes" id="UP000326554"/>
    </source>
</evidence>
<comment type="caution">
    <text evidence="1">The sequence shown here is derived from an EMBL/GenBank/DDBJ whole genome shotgun (WGS) entry which is preliminary data.</text>
</comment>
<gene>
    <name evidence="1" type="ORF">F3S47_02420</name>
</gene>
<accession>A0A5J5GP72</accession>
<keyword evidence="2" id="KW-1185">Reference proteome</keyword>
<dbReference type="Proteomes" id="UP000326554">
    <property type="component" value="Unassembled WGS sequence"/>
</dbReference>
<name>A0A5J5GP72_9RHOB</name>
<protein>
    <recommendedName>
        <fullName evidence="3">HAD family hydrolase</fullName>
    </recommendedName>
</protein>
<reference evidence="1 2" key="1">
    <citation type="submission" date="2019-09" db="EMBL/GenBank/DDBJ databases">
        <authorList>
            <person name="Park J.-S."/>
            <person name="Choi H.-J."/>
        </authorList>
    </citation>
    <scope>NUCLEOTIDE SEQUENCE [LARGE SCALE GENOMIC DNA]</scope>
    <source>
        <strain evidence="1 2">176SS1-4</strain>
    </source>
</reference>
<dbReference type="EMBL" id="VYQE01000001">
    <property type="protein sequence ID" value="KAA9010129.1"/>
    <property type="molecule type" value="Genomic_DNA"/>
</dbReference>
<dbReference type="SUPFAM" id="SSF56784">
    <property type="entry name" value="HAD-like"/>
    <property type="match status" value="1"/>
</dbReference>
<dbReference type="Gene3D" id="3.40.50.1000">
    <property type="entry name" value="HAD superfamily/HAD-like"/>
    <property type="match status" value="1"/>
</dbReference>
<sequence>MVTMHVPFSAILWVADGVFGPDHAVLAPSDRLLEISDKASRRGLRQAVVSNGEASALEPQLAALPEAETVIGTDDLTRAAEEMGLEPPEILLVSTSSATIHEAARAGFRTFKFSTLALDALDARLPSPRR</sequence>
<organism evidence="1 2">
    <name type="scientific">Histidinibacterium aquaticum</name>
    <dbReference type="NCBI Taxonomy" id="2613962"/>
    <lineage>
        <taxon>Bacteria</taxon>
        <taxon>Pseudomonadati</taxon>
        <taxon>Pseudomonadota</taxon>
        <taxon>Alphaproteobacteria</taxon>
        <taxon>Rhodobacterales</taxon>
        <taxon>Paracoccaceae</taxon>
        <taxon>Histidinibacterium</taxon>
    </lineage>
</organism>
<dbReference type="InterPro" id="IPR036412">
    <property type="entry name" value="HAD-like_sf"/>
</dbReference>
<dbReference type="RefSeq" id="WP_150443613.1">
    <property type="nucleotide sequence ID" value="NZ_VYQE01000001.1"/>
</dbReference>